<evidence type="ECO:0000256" key="6">
    <source>
        <dbReference type="ARBA" id="ARBA00022833"/>
    </source>
</evidence>
<keyword evidence="7" id="KW-0804">Transcription</keyword>
<dbReference type="OrthoDB" id="1935921at2759"/>
<evidence type="ECO:0000313" key="10">
    <source>
        <dbReference type="Proteomes" id="UP000631114"/>
    </source>
</evidence>
<dbReference type="PANTHER" id="PTHR34995:SF1">
    <property type="entry name" value="DNA-DIRECTED RNA POLYMERASE SUBUNIT BETA"/>
    <property type="match status" value="1"/>
</dbReference>
<keyword evidence="4" id="KW-0808">Transferase</keyword>
<comment type="caution">
    <text evidence="9">The sequence shown here is derived from an EMBL/GenBank/DDBJ whole genome shotgun (WGS) entry which is preliminary data.</text>
</comment>
<keyword evidence="2" id="KW-0240">DNA-directed RNA polymerase</keyword>
<organism evidence="9 10">
    <name type="scientific">Coptis chinensis</name>
    <dbReference type="NCBI Taxonomy" id="261450"/>
    <lineage>
        <taxon>Eukaryota</taxon>
        <taxon>Viridiplantae</taxon>
        <taxon>Streptophyta</taxon>
        <taxon>Embryophyta</taxon>
        <taxon>Tracheophyta</taxon>
        <taxon>Spermatophyta</taxon>
        <taxon>Magnoliopsida</taxon>
        <taxon>Ranunculales</taxon>
        <taxon>Ranunculaceae</taxon>
        <taxon>Coptidoideae</taxon>
        <taxon>Coptis</taxon>
    </lineage>
</organism>
<dbReference type="EC" id="2.7.7.6" evidence="1"/>
<name>A0A835M6X5_9MAGN</name>
<dbReference type="Pfam" id="PF04998">
    <property type="entry name" value="RNA_pol_Rpb1_5"/>
    <property type="match status" value="1"/>
</dbReference>
<gene>
    <name evidence="9" type="ORF">IFM89_004357</name>
</gene>
<dbReference type="Proteomes" id="UP000631114">
    <property type="component" value="Unassembled WGS sequence"/>
</dbReference>
<accession>A0A835M6X5</accession>
<proteinExistence type="predicted"/>
<dbReference type="PANTHER" id="PTHR34995">
    <property type="entry name" value="DNA-DIRECTED RNA POLYMERASE SUBUNIT BETA"/>
    <property type="match status" value="1"/>
</dbReference>
<evidence type="ECO:0000256" key="5">
    <source>
        <dbReference type="ARBA" id="ARBA00022695"/>
    </source>
</evidence>
<sequence length="172" mass="19052">MAVHIPLSLEAQAEARLLMFSHMNLLSPAIGDPISASNSRYAYGTLCINGRLVEVVQHIVVHRTDCGTAEVFHSRCIAIRNQDIGVGLVNRFITFRAQPISIRTPLLAEYILIRRLCYGRSSTHGDWLNWEKLCGIIMGQSIGEPGTQLTLRTFHTGGVFTGDASEHIRAPR</sequence>
<reference evidence="9 10" key="1">
    <citation type="submission" date="2020-10" db="EMBL/GenBank/DDBJ databases">
        <title>The Coptis chinensis genome and diversification of protoberbering-type alkaloids.</title>
        <authorList>
            <person name="Wang B."/>
            <person name="Shu S."/>
            <person name="Song C."/>
            <person name="Liu Y."/>
        </authorList>
    </citation>
    <scope>NUCLEOTIDE SEQUENCE [LARGE SCALE GENOMIC DNA]</scope>
    <source>
        <strain evidence="9">HL-2020</strain>
        <tissue evidence="9">Leaf</tissue>
    </source>
</reference>
<feature type="domain" description="RNA polymerase Rpb1" evidence="8">
    <location>
        <begin position="49"/>
        <end position="161"/>
    </location>
</feature>
<protein>
    <recommendedName>
        <fullName evidence="1">DNA-directed RNA polymerase</fullName>
        <ecNumber evidence="1">2.7.7.6</ecNumber>
    </recommendedName>
</protein>
<dbReference type="EMBL" id="JADFTS010000003">
    <property type="protein sequence ID" value="KAF9612941.1"/>
    <property type="molecule type" value="Genomic_DNA"/>
</dbReference>
<dbReference type="SUPFAM" id="SSF64484">
    <property type="entry name" value="beta and beta-prime subunits of DNA dependent RNA-polymerase"/>
    <property type="match status" value="1"/>
</dbReference>
<dbReference type="GO" id="GO:0006351">
    <property type="term" value="P:DNA-templated transcription"/>
    <property type="evidence" value="ECO:0007669"/>
    <property type="project" value="InterPro"/>
</dbReference>
<evidence type="ECO:0000256" key="1">
    <source>
        <dbReference type="ARBA" id="ARBA00012418"/>
    </source>
</evidence>
<evidence type="ECO:0000313" key="9">
    <source>
        <dbReference type="EMBL" id="KAF9612941.1"/>
    </source>
</evidence>
<dbReference type="InterPro" id="IPR007081">
    <property type="entry name" value="RNA_pol_Rpb1_5"/>
</dbReference>
<keyword evidence="3" id="KW-0934">Plastid</keyword>
<evidence type="ECO:0000256" key="2">
    <source>
        <dbReference type="ARBA" id="ARBA00022478"/>
    </source>
</evidence>
<dbReference type="InterPro" id="IPR050254">
    <property type="entry name" value="RNA_pol_beta''_euk"/>
</dbReference>
<keyword evidence="5" id="KW-0548">Nucleotidyltransferase</keyword>
<evidence type="ECO:0000259" key="8">
    <source>
        <dbReference type="Pfam" id="PF04998"/>
    </source>
</evidence>
<dbReference type="GO" id="GO:0003677">
    <property type="term" value="F:DNA binding"/>
    <property type="evidence" value="ECO:0007669"/>
    <property type="project" value="InterPro"/>
</dbReference>
<evidence type="ECO:0000256" key="4">
    <source>
        <dbReference type="ARBA" id="ARBA00022679"/>
    </source>
</evidence>
<evidence type="ECO:0000256" key="7">
    <source>
        <dbReference type="ARBA" id="ARBA00023163"/>
    </source>
</evidence>
<keyword evidence="10" id="KW-1185">Reference proteome</keyword>
<dbReference type="GO" id="GO:0003899">
    <property type="term" value="F:DNA-directed RNA polymerase activity"/>
    <property type="evidence" value="ECO:0007669"/>
    <property type="project" value="UniProtKB-EC"/>
</dbReference>
<keyword evidence="6" id="KW-0862">Zinc</keyword>
<dbReference type="GO" id="GO:0000428">
    <property type="term" value="C:DNA-directed RNA polymerase complex"/>
    <property type="evidence" value="ECO:0007669"/>
    <property type="project" value="UniProtKB-KW"/>
</dbReference>
<dbReference type="AlphaFoldDB" id="A0A835M6X5"/>
<evidence type="ECO:0000256" key="3">
    <source>
        <dbReference type="ARBA" id="ARBA00022640"/>
    </source>
</evidence>